<dbReference type="VEuPathDB" id="FungiDB:Malapachy_4131"/>
<dbReference type="AlphaFoldDB" id="A0A0M8MU57"/>
<feature type="region of interest" description="Disordered" evidence="1">
    <location>
        <begin position="1"/>
        <end position="26"/>
    </location>
</feature>
<name>A0A0M8MU57_9BASI</name>
<dbReference type="RefSeq" id="XP_017992026.1">
    <property type="nucleotide sequence ID" value="XM_018138586.1"/>
</dbReference>
<evidence type="ECO:0000313" key="3">
    <source>
        <dbReference type="Proteomes" id="UP000037751"/>
    </source>
</evidence>
<comment type="caution">
    <text evidence="2">The sequence shown here is derived from an EMBL/GenBank/DDBJ whole genome shotgun (WGS) entry which is preliminary data.</text>
</comment>
<reference evidence="2 3" key="1">
    <citation type="submission" date="2015-07" db="EMBL/GenBank/DDBJ databases">
        <title>Draft Genome Sequence of Malassezia furfur CBS1878 and Malassezia pachydermatis CBS1879.</title>
        <authorList>
            <person name="Triana S."/>
            <person name="Ohm R."/>
            <person name="Gonzalez A."/>
            <person name="DeCock H."/>
            <person name="Restrepo S."/>
            <person name="Celis A."/>
        </authorList>
    </citation>
    <scope>NUCLEOTIDE SEQUENCE [LARGE SCALE GENOMIC DNA]</scope>
    <source>
        <strain evidence="2 3">CBS 1879</strain>
    </source>
</reference>
<proteinExistence type="predicted"/>
<gene>
    <name evidence="2" type="ORF">Malapachy_4131</name>
</gene>
<organism evidence="2 3">
    <name type="scientific">Malassezia pachydermatis</name>
    <dbReference type="NCBI Taxonomy" id="77020"/>
    <lineage>
        <taxon>Eukaryota</taxon>
        <taxon>Fungi</taxon>
        <taxon>Dikarya</taxon>
        <taxon>Basidiomycota</taxon>
        <taxon>Ustilaginomycotina</taxon>
        <taxon>Malasseziomycetes</taxon>
        <taxon>Malasseziales</taxon>
        <taxon>Malasseziaceae</taxon>
        <taxon>Malassezia</taxon>
    </lineage>
</organism>
<sequence length="69" mass="6938">MYNGVDDVDVGGGGDLADCREESGPPSFVMEDDMVGSPLVATVGAALVAGTLRQAPCRGHGAAIAYKAK</sequence>
<dbReference type="Proteomes" id="UP000037751">
    <property type="component" value="Unassembled WGS sequence"/>
</dbReference>
<accession>A0A0M8MU57</accession>
<dbReference type="EMBL" id="LGAV01000004">
    <property type="protein sequence ID" value="KOS14394.1"/>
    <property type="molecule type" value="Genomic_DNA"/>
</dbReference>
<evidence type="ECO:0000256" key="1">
    <source>
        <dbReference type="SAM" id="MobiDB-lite"/>
    </source>
</evidence>
<evidence type="ECO:0000313" key="2">
    <source>
        <dbReference type="EMBL" id="KOS14394.1"/>
    </source>
</evidence>
<protein>
    <submittedName>
        <fullName evidence="2">Uncharacterized protein</fullName>
    </submittedName>
</protein>
<keyword evidence="3" id="KW-1185">Reference proteome</keyword>
<dbReference type="GeneID" id="28730462"/>